<feature type="domain" description="Helicase ATP-binding" evidence="3">
    <location>
        <begin position="357"/>
        <end position="528"/>
    </location>
</feature>
<dbReference type="EMBL" id="BDGG01000002">
    <property type="protein sequence ID" value="GAU91586.1"/>
    <property type="molecule type" value="Genomic_DNA"/>
</dbReference>
<dbReference type="GO" id="GO:0005524">
    <property type="term" value="F:ATP binding"/>
    <property type="evidence" value="ECO:0007669"/>
    <property type="project" value="InterPro"/>
</dbReference>
<dbReference type="PROSITE" id="PS51192">
    <property type="entry name" value="HELICASE_ATP_BIND_1"/>
    <property type="match status" value="1"/>
</dbReference>
<dbReference type="Gene3D" id="3.40.50.10810">
    <property type="entry name" value="Tandem AAA-ATPase domain"/>
    <property type="match status" value="1"/>
</dbReference>
<organism evidence="5 6">
    <name type="scientific">Ramazzottius varieornatus</name>
    <name type="common">Water bear</name>
    <name type="synonym">Tardigrade</name>
    <dbReference type="NCBI Taxonomy" id="947166"/>
    <lineage>
        <taxon>Eukaryota</taxon>
        <taxon>Metazoa</taxon>
        <taxon>Ecdysozoa</taxon>
        <taxon>Tardigrada</taxon>
        <taxon>Eutardigrada</taxon>
        <taxon>Parachela</taxon>
        <taxon>Hypsibioidea</taxon>
        <taxon>Ramazzottiidae</taxon>
        <taxon>Ramazzottius</taxon>
    </lineage>
</organism>
<dbReference type="GO" id="GO:0016787">
    <property type="term" value="F:hydrolase activity"/>
    <property type="evidence" value="ECO:0007669"/>
    <property type="project" value="UniProtKB-KW"/>
</dbReference>
<sequence length="896" mass="101353">MDPSLIDPVTLLPEAESDHKLHVAGRNRKRLMNGDDLDIVVIGDSGAKYHVQHSGGSRPVVNKKRRFLSSSDEDEKAPKKSAVAWTDSGLPADEGADVASTSAPSDPYSHLEIYLAKLTREFPLLDPLVIQDALLQTGVKANDARQILNALNGARLNRLSNGFQASQHRPLFNQQPHGQSQQVQVQRSSQDVRKKPRPKPSTSSVETNAIKDKYRLIGDDVYDSDESDDERETVDRQTIVKFLQEAPMTDLLKVKGLSDRKANILVQARPFESWKQLLTVVKSTKHLNLEQIVEGAKGFINSRVTVSKIIAKCQVLADKVGTRLAEINQKPPIDPPKMMSSDLMLSSYQLFGLQWMQILYENSMNGILADEMGLGKTVQSIGFIALLLEQNISGPFLVIAPASTIDNWDDEFRRFAPQIRCVVYHGSLEDRAFLRQEYFSPKGLDKVDVIITTYDGATRNIMDKAAFKRLSFTYAIFDEAHLLKNMMTQKYKTLTSTIKANNRLLLTGTPVQNNLTELLSLLVFAMPQMLSKETSSLEHAFTYINKEGSSAYEAEQVVEAKAILKPFILRRTKEDVELDLPAKTNHVEFVRMNRKQADMYKNMVSRYSKEKRDELNQEYELTDGLEALHQMRKLANHPLLIRNIFTKEKLPEIARDLISFHPKYKDDKKEHLSIDLEYMSDFQIHTLCLIDRNLKKHRIKASDVVSSGKFEFLDDMLPSLRQDGRRILLFSQYTQMLDIVESYLQIRKYEFARIDGTTPVGERQDIVDTFNNDNNIFVMLLSTRAGGLGINLTGADTVIIHDIDFNPYNDKQAENRCHRLGQKKQVEVYRLISKGTVEEQMFETGQKKLQLEKNVMAVNGDDMTNGVVEAEGAVEDAEEAKAILQKSLSSGPITID</sequence>
<evidence type="ECO:0000256" key="2">
    <source>
        <dbReference type="SAM" id="MobiDB-lite"/>
    </source>
</evidence>
<dbReference type="InterPro" id="IPR049730">
    <property type="entry name" value="SNF2/RAD54-like_C"/>
</dbReference>
<dbReference type="Proteomes" id="UP000186922">
    <property type="component" value="Unassembled WGS sequence"/>
</dbReference>
<protein>
    <submittedName>
        <fullName evidence="5">Uncharacterized protein</fullName>
    </submittedName>
</protein>
<keyword evidence="6" id="KW-1185">Reference proteome</keyword>
<reference evidence="5 6" key="1">
    <citation type="journal article" date="2016" name="Nat. Commun.">
        <title>Extremotolerant tardigrade genome and improved radiotolerance of human cultured cells by tardigrade-unique protein.</title>
        <authorList>
            <person name="Hashimoto T."/>
            <person name="Horikawa D.D."/>
            <person name="Saito Y."/>
            <person name="Kuwahara H."/>
            <person name="Kozuka-Hata H."/>
            <person name="Shin-I T."/>
            <person name="Minakuchi Y."/>
            <person name="Ohishi K."/>
            <person name="Motoyama A."/>
            <person name="Aizu T."/>
            <person name="Enomoto A."/>
            <person name="Kondo K."/>
            <person name="Tanaka S."/>
            <person name="Hara Y."/>
            <person name="Koshikawa S."/>
            <person name="Sagara H."/>
            <person name="Miura T."/>
            <person name="Yokobori S."/>
            <person name="Miyagawa K."/>
            <person name="Suzuki Y."/>
            <person name="Kubo T."/>
            <person name="Oyama M."/>
            <person name="Kohara Y."/>
            <person name="Fujiyama A."/>
            <person name="Arakawa K."/>
            <person name="Katayama T."/>
            <person name="Toyoda A."/>
            <person name="Kunieda T."/>
        </authorList>
    </citation>
    <scope>NUCLEOTIDE SEQUENCE [LARGE SCALE GENOMIC DNA]</scope>
    <source>
        <strain evidence="5 6">YOKOZUNA-1</strain>
    </source>
</reference>
<dbReference type="Gene3D" id="3.40.50.300">
    <property type="entry name" value="P-loop containing nucleotide triphosphate hydrolases"/>
    <property type="match status" value="1"/>
</dbReference>
<dbReference type="STRING" id="947166.A0A1D1UPD3"/>
<keyword evidence="1" id="KW-0378">Hydrolase</keyword>
<gene>
    <name evidence="5" type="primary">RvY_03813-1</name>
    <name evidence="5" type="synonym">RvY_03813.1</name>
    <name evidence="5" type="ORF">RvY_03813</name>
</gene>
<dbReference type="InterPro" id="IPR027417">
    <property type="entry name" value="P-loop_NTPase"/>
</dbReference>
<feature type="region of interest" description="Disordered" evidence="2">
    <location>
        <begin position="68"/>
        <end position="104"/>
    </location>
</feature>
<dbReference type="InterPro" id="IPR001650">
    <property type="entry name" value="Helicase_C-like"/>
</dbReference>
<dbReference type="CDD" id="cd18793">
    <property type="entry name" value="SF2_C_SNF"/>
    <property type="match status" value="1"/>
</dbReference>
<dbReference type="OrthoDB" id="448448at2759"/>
<evidence type="ECO:0000313" key="6">
    <source>
        <dbReference type="Proteomes" id="UP000186922"/>
    </source>
</evidence>
<evidence type="ECO:0000259" key="3">
    <source>
        <dbReference type="PROSITE" id="PS51192"/>
    </source>
</evidence>
<proteinExistence type="predicted"/>
<dbReference type="SMART" id="SM00490">
    <property type="entry name" value="HELICc"/>
    <property type="match status" value="1"/>
</dbReference>
<name>A0A1D1UPD3_RAMVA</name>
<dbReference type="Pfam" id="PF00271">
    <property type="entry name" value="Helicase_C"/>
    <property type="match status" value="1"/>
</dbReference>
<evidence type="ECO:0000259" key="4">
    <source>
        <dbReference type="PROSITE" id="PS51194"/>
    </source>
</evidence>
<dbReference type="InterPro" id="IPR038718">
    <property type="entry name" value="SNF2-like_sf"/>
</dbReference>
<evidence type="ECO:0000313" key="5">
    <source>
        <dbReference type="EMBL" id="GAU91586.1"/>
    </source>
</evidence>
<dbReference type="InterPro" id="IPR014001">
    <property type="entry name" value="Helicase_ATP-bd"/>
</dbReference>
<dbReference type="Gene3D" id="1.20.120.850">
    <property type="entry name" value="SWI2/SNF2 ATPases, N-terminal domain"/>
    <property type="match status" value="1"/>
</dbReference>
<comment type="caution">
    <text evidence="5">The sequence shown here is derived from an EMBL/GenBank/DDBJ whole genome shotgun (WGS) entry which is preliminary data.</text>
</comment>
<dbReference type="Pfam" id="PF00176">
    <property type="entry name" value="SNF2-rel_dom"/>
    <property type="match status" value="1"/>
</dbReference>
<feature type="domain" description="Helicase C-terminal" evidence="4">
    <location>
        <begin position="712"/>
        <end position="864"/>
    </location>
</feature>
<feature type="region of interest" description="Disordered" evidence="2">
    <location>
        <begin position="170"/>
        <end position="209"/>
    </location>
</feature>
<accession>A0A1D1UPD3</accession>
<dbReference type="PROSITE" id="PS51194">
    <property type="entry name" value="HELICASE_CTER"/>
    <property type="match status" value="1"/>
</dbReference>
<evidence type="ECO:0000256" key="1">
    <source>
        <dbReference type="ARBA" id="ARBA00022801"/>
    </source>
</evidence>
<feature type="compositionally biased region" description="Low complexity" evidence="2">
    <location>
        <begin position="174"/>
        <end position="189"/>
    </location>
</feature>
<dbReference type="PANTHER" id="PTHR10799">
    <property type="entry name" value="SNF2/RAD54 HELICASE FAMILY"/>
    <property type="match status" value="1"/>
</dbReference>
<dbReference type="SMART" id="SM00487">
    <property type="entry name" value="DEXDc"/>
    <property type="match status" value="1"/>
</dbReference>
<dbReference type="InterPro" id="IPR000330">
    <property type="entry name" value="SNF2_N"/>
</dbReference>
<dbReference type="AlphaFoldDB" id="A0A1D1UPD3"/>
<dbReference type="SUPFAM" id="SSF52540">
    <property type="entry name" value="P-loop containing nucleoside triphosphate hydrolases"/>
    <property type="match status" value="2"/>
</dbReference>